<evidence type="ECO:0000313" key="3">
    <source>
        <dbReference type="Proteomes" id="UP001412067"/>
    </source>
</evidence>
<dbReference type="Proteomes" id="UP001412067">
    <property type="component" value="Unassembled WGS sequence"/>
</dbReference>
<keyword evidence="1" id="KW-0732">Signal</keyword>
<evidence type="ECO:0000313" key="2">
    <source>
        <dbReference type="EMBL" id="KAK8942316.1"/>
    </source>
</evidence>
<proteinExistence type="predicted"/>
<feature type="signal peptide" evidence="1">
    <location>
        <begin position="1"/>
        <end position="27"/>
    </location>
</feature>
<evidence type="ECO:0000256" key="1">
    <source>
        <dbReference type="SAM" id="SignalP"/>
    </source>
</evidence>
<name>A0ABR2LJM7_9ASPA</name>
<accession>A0ABR2LJM7</accession>
<dbReference type="EMBL" id="JBBWWR010000019">
    <property type="protein sequence ID" value="KAK8942316.1"/>
    <property type="molecule type" value="Genomic_DNA"/>
</dbReference>
<reference evidence="2 3" key="1">
    <citation type="journal article" date="2022" name="Nat. Plants">
        <title>Genomes of leafy and leafless Platanthera orchids illuminate the evolution of mycoheterotrophy.</title>
        <authorList>
            <person name="Li M.H."/>
            <person name="Liu K.W."/>
            <person name="Li Z."/>
            <person name="Lu H.C."/>
            <person name="Ye Q.L."/>
            <person name="Zhang D."/>
            <person name="Wang J.Y."/>
            <person name="Li Y.F."/>
            <person name="Zhong Z.M."/>
            <person name="Liu X."/>
            <person name="Yu X."/>
            <person name="Liu D.K."/>
            <person name="Tu X.D."/>
            <person name="Liu B."/>
            <person name="Hao Y."/>
            <person name="Liao X.Y."/>
            <person name="Jiang Y.T."/>
            <person name="Sun W.H."/>
            <person name="Chen J."/>
            <person name="Chen Y.Q."/>
            <person name="Ai Y."/>
            <person name="Zhai J.W."/>
            <person name="Wu S.S."/>
            <person name="Zhou Z."/>
            <person name="Hsiao Y.Y."/>
            <person name="Wu W.L."/>
            <person name="Chen Y.Y."/>
            <person name="Lin Y.F."/>
            <person name="Hsu J.L."/>
            <person name="Li C.Y."/>
            <person name="Wang Z.W."/>
            <person name="Zhao X."/>
            <person name="Zhong W.Y."/>
            <person name="Ma X.K."/>
            <person name="Ma L."/>
            <person name="Huang J."/>
            <person name="Chen G.Z."/>
            <person name="Huang M.Z."/>
            <person name="Huang L."/>
            <person name="Peng D.H."/>
            <person name="Luo Y.B."/>
            <person name="Zou S.Q."/>
            <person name="Chen S.P."/>
            <person name="Lan S."/>
            <person name="Tsai W.C."/>
            <person name="Van de Peer Y."/>
            <person name="Liu Z.J."/>
        </authorList>
    </citation>
    <scope>NUCLEOTIDE SEQUENCE [LARGE SCALE GENOMIC DNA]</scope>
    <source>
        <strain evidence="2">Lor288</strain>
    </source>
</reference>
<feature type="chain" id="PRO_5047168296" evidence="1">
    <location>
        <begin position="28"/>
        <end position="105"/>
    </location>
</feature>
<protein>
    <submittedName>
        <fullName evidence="2">Uncharacterized protein</fullName>
    </submittedName>
</protein>
<gene>
    <name evidence="2" type="ORF">KSP40_PGU013933</name>
</gene>
<sequence>MAFKNFIMALLITNVIMTFVTVGTAEAGGCYCECITFCKITMPGYENCGKDCEPHCLNLGKPKTLQENDESCPAKLSPKYVKFLRDLGLLVPPSFFEKEINKANP</sequence>
<comment type="caution">
    <text evidence="2">The sequence shown here is derived from an EMBL/GenBank/DDBJ whole genome shotgun (WGS) entry which is preliminary data.</text>
</comment>
<keyword evidence="3" id="KW-1185">Reference proteome</keyword>
<organism evidence="2 3">
    <name type="scientific">Platanthera guangdongensis</name>
    <dbReference type="NCBI Taxonomy" id="2320717"/>
    <lineage>
        <taxon>Eukaryota</taxon>
        <taxon>Viridiplantae</taxon>
        <taxon>Streptophyta</taxon>
        <taxon>Embryophyta</taxon>
        <taxon>Tracheophyta</taxon>
        <taxon>Spermatophyta</taxon>
        <taxon>Magnoliopsida</taxon>
        <taxon>Liliopsida</taxon>
        <taxon>Asparagales</taxon>
        <taxon>Orchidaceae</taxon>
        <taxon>Orchidoideae</taxon>
        <taxon>Orchideae</taxon>
        <taxon>Orchidinae</taxon>
        <taxon>Platanthera</taxon>
    </lineage>
</organism>